<evidence type="ECO:0000256" key="1">
    <source>
        <dbReference type="ARBA" id="ARBA00023015"/>
    </source>
</evidence>
<dbReference type="AlphaFoldDB" id="A0A3A4KR33"/>
<evidence type="ECO:0000256" key="3">
    <source>
        <dbReference type="ARBA" id="ARBA00023163"/>
    </source>
</evidence>
<dbReference type="InterPro" id="IPR001647">
    <property type="entry name" value="HTH_TetR"/>
</dbReference>
<dbReference type="PANTHER" id="PTHR30055:SF234">
    <property type="entry name" value="HTH-TYPE TRANSCRIPTIONAL REGULATOR BETI"/>
    <property type="match status" value="1"/>
</dbReference>
<dbReference type="PROSITE" id="PS50977">
    <property type="entry name" value="HTH_TETR_2"/>
    <property type="match status" value="1"/>
</dbReference>
<dbReference type="Gene3D" id="1.10.357.10">
    <property type="entry name" value="Tetracycline Repressor, domain 2"/>
    <property type="match status" value="1"/>
</dbReference>
<dbReference type="GO" id="GO:0003700">
    <property type="term" value="F:DNA-binding transcription factor activity"/>
    <property type="evidence" value="ECO:0007669"/>
    <property type="project" value="TreeGrafter"/>
</dbReference>
<evidence type="ECO:0000256" key="2">
    <source>
        <dbReference type="ARBA" id="ARBA00023125"/>
    </source>
</evidence>
<dbReference type="OrthoDB" id="3211155at2"/>
<proteinExistence type="predicted"/>
<feature type="DNA-binding region" description="H-T-H motif" evidence="4">
    <location>
        <begin position="36"/>
        <end position="55"/>
    </location>
</feature>
<evidence type="ECO:0000256" key="4">
    <source>
        <dbReference type="PROSITE-ProRule" id="PRU00335"/>
    </source>
</evidence>
<dbReference type="PRINTS" id="PR00455">
    <property type="entry name" value="HTHTETR"/>
</dbReference>
<dbReference type="InterPro" id="IPR009057">
    <property type="entry name" value="Homeodomain-like_sf"/>
</dbReference>
<evidence type="ECO:0000259" key="5">
    <source>
        <dbReference type="PROSITE" id="PS50977"/>
    </source>
</evidence>
<evidence type="ECO:0000313" key="7">
    <source>
        <dbReference type="Proteomes" id="UP000266677"/>
    </source>
</evidence>
<dbReference type="InterPro" id="IPR050109">
    <property type="entry name" value="HTH-type_TetR-like_transc_reg"/>
</dbReference>
<reference evidence="6 7" key="1">
    <citation type="submission" date="2018-09" db="EMBL/GenBank/DDBJ databases">
        <title>YIM PH21274 draft genome.</title>
        <authorList>
            <person name="Miao C."/>
        </authorList>
    </citation>
    <scope>NUCLEOTIDE SEQUENCE [LARGE SCALE GENOMIC DNA]</scope>
    <source>
        <strain evidence="6 7">YIM PH 21724</strain>
    </source>
</reference>
<accession>A0A3A4KR33</accession>
<keyword evidence="1" id="KW-0805">Transcription regulation</keyword>
<dbReference type="PANTHER" id="PTHR30055">
    <property type="entry name" value="HTH-TYPE TRANSCRIPTIONAL REGULATOR RUTR"/>
    <property type="match status" value="1"/>
</dbReference>
<feature type="domain" description="HTH tetR-type" evidence="5">
    <location>
        <begin position="13"/>
        <end position="73"/>
    </location>
</feature>
<comment type="caution">
    <text evidence="6">The sequence shown here is derived from an EMBL/GenBank/DDBJ whole genome shotgun (WGS) entry which is preliminary data.</text>
</comment>
<gene>
    <name evidence="6" type="ORF">D5S18_05130</name>
</gene>
<dbReference type="Proteomes" id="UP000266677">
    <property type="component" value="Unassembled WGS sequence"/>
</dbReference>
<dbReference type="GO" id="GO:0000976">
    <property type="term" value="F:transcription cis-regulatory region binding"/>
    <property type="evidence" value="ECO:0007669"/>
    <property type="project" value="TreeGrafter"/>
</dbReference>
<dbReference type="EMBL" id="QZFU01000013">
    <property type="protein sequence ID" value="RJO78300.1"/>
    <property type="molecule type" value="Genomic_DNA"/>
</dbReference>
<keyword evidence="2 4" id="KW-0238">DNA-binding</keyword>
<sequence>MLTTMSLREHKKRQLRATIADTALRLFVADGFDAVPVVQVAAAAEVSKRTLFKYFPTKEDLVLHRFADHVDDAARIVRDRPQGETPLTALRFAFRTGLDHHEPTTGLCADPAVVACYRLILATPALATRLTHYLTAGEQSLTEALTLDGSRELDARVAACAISAVHRHLSESNWRAIATGSTAVERHPTAVAEADRAFTLLETGFGAVI</sequence>
<protein>
    <submittedName>
        <fullName evidence="6">TetR family transcriptional regulator</fullName>
    </submittedName>
</protein>
<evidence type="ECO:0000313" key="6">
    <source>
        <dbReference type="EMBL" id="RJO78300.1"/>
    </source>
</evidence>
<dbReference type="Gene3D" id="1.10.10.60">
    <property type="entry name" value="Homeodomain-like"/>
    <property type="match status" value="1"/>
</dbReference>
<dbReference type="SUPFAM" id="SSF46689">
    <property type="entry name" value="Homeodomain-like"/>
    <property type="match status" value="1"/>
</dbReference>
<keyword evidence="7" id="KW-1185">Reference proteome</keyword>
<name>A0A3A4KR33_9NOCA</name>
<keyword evidence="3" id="KW-0804">Transcription</keyword>
<dbReference type="Pfam" id="PF00440">
    <property type="entry name" value="TetR_N"/>
    <property type="match status" value="1"/>
</dbReference>
<organism evidence="6 7">
    <name type="scientific">Nocardia panacis</name>
    <dbReference type="NCBI Taxonomy" id="2340916"/>
    <lineage>
        <taxon>Bacteria</taxon>
        <taxon>Bacillati</taxon>
        <taxon>Actinomycetota</taxon>
        <taxon>Actinomycetes</taxon>
        <taxon>Mycobacteriales</taxon>
        <taxon>Nocardiaceae</taxon>
        <taxon>Nocardia</taxon>
    </lineage>
</organism>